<dbReference type="SUPFAM" id="SSF47203">
    <property type="entry name" value="Acyl-CoA dehydrogenase C-terminal domain-like"/>
    <property type="match status" value="1"/>
</dbReference>
<dbReference type="RefSeq" id="WP_245350788.1">
    <property type="nucleotide sequence ID" value="NZ_JAGINU010000001.1"/>
</dbReference>
<evidence type="ECO:0000259" key="7">
    <source>
        <dbReference type="Pfam" id="PF02770"/>
    </source>
</evidence>
<sequence length="393" mass="43861">MRGRTVDFELNEQQQLFRKTVRDWVDREAPKEWARELEKDEYNFPHALWDKFTTAGFHGIGLPEEYGGQGGDILTQMILARGLARSLAGLTWVWGITSFAGGKSVGLYGTEEQKRRHLTAITEGREKWAIGFTEPGGGTDLLGGLRTRAKKVDGGWVVNGQKTWSSMAHVADYILLLARTADYTDKRHQGVSLFILPARSEGVTIREIPKVGMRSLGSCDVYLDDVFVPEENLLGEENRAWRMLLPTLNNERIMLSSFCVGIMDGVLEDAVRYAMEREAFGGVIGRFQSLQHHIANIAMWRDQAELMVNRAAWMQSLGRPCGQEANMAKVVASELGGQAADLGLQILGGMGYSAETDMQRYWRDVRLFRIGPVTNEMARNGIAEGLGLPRSFS</sequence>
<dbReference type="InterPro" id="IPR009100">
    <property type="entry name" value="AcylCoA_DH/oxidase_NM_dom_sf"/>
</dbReference>
<dbReference type="InterPro" id="IPR009075">
    <property type="entry name" value="AcylCo_DH/oxidase_C"/>
</dbReference>
<reference evidence="9 10" key="1">
    <citation type="submission" date="2021-03" db="EMBL/GenBank/DDBJ databases">
        <title>Sequencing the genomes of 1000 actinobacteria strains.</title>
        <authorList>
            <person name="Klenk H.-P."/>
        </authorList>
    </citation>
    <scope>NUCLEOTIDE SEQUENCE [LARGE SCALE GENOMIC DNA]</scope>
    <source>
        <strain evidence="9 10">DSM 45256</strain>
    </source>
</reference>
<dbReference type="InterPro" id="IPR006089">
    <property type="entry name" value="Acyl-CoA_DH_CS"/>
</dbReference>
<dbReference type="Gene3D" id="1.20.140.10">
    <property type="entry name" value="Butyryl-CoA Dehydrogenase, subunit A, domain 3"/>
    <property type="match status" value="1"/>
</dbReference>
<feature type="domain" description="Acyl-CoA dehydrogenase/oxidase N-terminal" evidence="8">
    <location>
        <begin position="11"/>
        <end position="124"/>
    </location>
</feature>
<dbReference type="CDD" id="cd00567">
    <property type="entry name" value="ACAD"/>
    <property type="match status" value="1"/>
</dbReference>
<dbReference type="GO" id="GO:0070991">
    <property type="term" value="F:medium-chain fatty acyl-CoA dehydrogenase activity"/>
    <property type="evidence" value="ECO:0007669"/>
    <property type="project" value="UniProtKB-EC"/>
</dbReference>
<dbReference type="InterPro" id="IPR046373">
    <property type="entry name" value="Acyl-CoA_Oxase/DH_mid-dom_sf"/>
</dbReference>
<dbReference type="EMBL" id="JAGINU010000001">
    <property type="protein sequence ID" value="MBP2366521.1"/>
    <property type="molecule type" value="Genomic_DNA"/>
</dbReference>
<organism evidence="9 10">
    <name type="scientific">Pseudonocardia parietis</name>
    <dbReference type="NCBI Taxonomy" id="570936"/>
    <lineage>
        <taxon>Bacteria</taxon>
        <taxon>Bacillati</taxon>
        <taxon>Actinomycetota</taxon>
        <taxon>Actinomycetes</taxon>
        <taxon>Pseudonocardiales</taxon>
        <taxon>Pseudonocardiaceae</taxon>
        <taxon>Pseudonocardia</taxon>
    </lineage>
</organism>
<name>A0ABS4VRX2_9PSEU</name>
<evidence type="ECO:0000313" key="9">
    <source>
        <dbReference type="EMBL" id="MBP2366521.1"/>
    </source>
</evidence>
<evidence type="ECO:0000313" key="10">
    <source>
        <dbReference type="Proteomes" id="UP001519295"/>
    </source>
</evidence>
<dbReference type="InterPro" id="IPR037069">
    <property type="entry name" value="AcylCoA_DH/ox_N_sf"/>
</dbReference>
<dbReference type="PANTHER" id="PTHR43884:SF12">
    <property type="entry name" value="ISOVALERYL-COA DEHYDROGENASE, MITOCHONDRIAL-RELATED"/>
    <property type="match status" value="1"/>
</dbReference>
<feature type="domain" description="Acyl-CoA oxidase/dehydrogenase middle" evidence="7">
    <location>
        <begin position="129"/>
        <end position="226"/>
    </location>
</feature>
<keyword evidence="5 9" id="KW-0560">Oxidoreductase</keyword>
<dbReference type="InterPro" id="IPR013786">
    <property type="entry name" value="AcylCoA_DH/ox_N"/>
</dbReference>
<comment type="similarity">
    <text evidence="2 5">Belongs to the acyl-CoA dehydrogenase family.</text>
</comment>
<evidence type="ECO:0000259" key="8">
    <source>
        <dbReference type="Pfam" id="PF02771"/>
    </source>
</evidence>
<dbReference type="InterPro" id="IPR036250">
    <property type="entry name" value="AcylCo_DH-like_C"/>
</dbReference>
<protein>
    <submittedName>
        <fullName evidence="9">Acyl-CoA dehydrogenase</fullName>
        <ecNumber evidence="9">1.3.8.7</ecNumber>
    </submittedName>
</protein>
<comment type="cofactor">
    <cofactor evidence="1 5">
        <name>FAD</name>
        <dbReference type="ChEBI" id="CHEBI:57692"/>
    </cofactor>
</comment>
<dbReference type="Gene3D" id="1.10.540.10">
    <property type="entry name" value="Acyl-CoA dehydrogenase/oxidase, N-terminal domain"/>
    <property type="match status" value="1"/>
</dbReference>
<dbReference type="PANTHER" id="PTHR43884">
    <property type="entry name" value="ACYL-COA DEHYDROGENASE"/>
    <property type="match status" value="1"/>
</dbReference>
<keyword evidence="10" id="KW-1185">Reference proteome</keyword>
<dbReference type="SUPFAM" id="SSF56645">
    <property type="entry name" value="Acyl-CoA dehydrogenase NM domain-like"/>
    <property type="match status" value="1"/>
</dbReference>
<dbReference type="EC" id="1.3.8.7" evidence="9"/>
<proteinExistence type="inferred from homology"/>
<keyword evidence="3 5" id="KW-0285">Flavoprotein</keyword>
<evidence type="ECO:0000259" key="6">
    <source>
        <dbReference type="Pfam" id="PF00441"/>
    </source>
</evidence>
<dbReference type="Pfam" id="PF02770">
    <property type="entry name" value="Acyl-CoA_dh_M"/>
    <property type="match status" value="1"/>
</dbReference>
<dbReference type="PROSITE" id="PS00073">
    <property type="entry name" value="ACYL_COA_DH_2"/>
    <property type="match status" value="1"/>
</dbReference>
<dbReference type="Pfam" id="PF00441">
    <property type="entry name" value="Acyl-CoA_dh_1"/>
    <property type="match status" value="1"/>
</dbReference>
<dbReference type="PIRSF" id="PIRSF016578">
    <property type="entry name" value="HsaA"/>
    <property type="match status" value="1"/>
</dbReference>
<dbReference type="Gene3D" id="2.40.110.10">
    <property type="entry name" value="Butyryl-CoA Dehydrogenase, subunit A, domain 2"/>
    <property type="match status" value="1"/>
</dbReference>
<comment type="caution">
    <text evidence="9">The sequence shown here is derived from an EMBL/GenBank/DDBJ whole genome shotgun (WGS) entry which is preliminary data.</text>
</comment>
<evidence type="ECO:0000256" key="5">
    <source>
        <dbReference type="RuleBase" id="RU362125"/>
    </source>
</evidence>
<evidence type="ECO:0000256" key="3">
    <source>
        <dbReference type="ARBA" id="ARBA00022630"/>
    </source>
</evidence>
<gene>
    <name evidence="9" type="ORF">JOF36_002217</name>
</gene>
<feature type="domain" description="Acyl-CoA dehydrogenase/oxidase C-terminal" evidence="6">
    <location>
        <begin position="241"/>
        <end position="386"/>
    </location>
</feature>
<dbReference type="InterPro" id="IPR006091">
    <property type="entry name" value="Acyl-CoA_Oxase/DH_mid-dom"/>
</dbReference>
<dbReference type="Proteomes" id="UP001519295">
    <property type="component" value="Unassembled WGS sequence"/>
</dbReference>
<accession>A0ABS4VRX2</accession>
<evidence type="ECO:0000256" key="4">
    <source>
        <dbReference type="ARBA" id="ARBA00022827"/>
    </source>
</evidence>
<evidence type="ECO:0000256" key="1">
    <source>
        <dbReference type="ARBA" id="ARBA00001974"/>
    </source>
</evidence>
<evidence type="ECO:0000256" key="2">
    <source>
        <dbReference type="ARBA" id="ARBA00009347"/>
    </source>
</evidence>
<dbReference type="Pfam" id="PF02771">
    <property type="entry name" value="Acyl-CoA_dh_N"/>
    <property type="match status" value="1"/>
</dbReference>
<keyword evidence="4 5" id="KW-0274">FAD</keyword>